<dbReference type="Proteomes" id="UP000003100">
    <property type="component" value="Unassembled WGS sequence"/>
</dbReference>
<dbReference type="HOGENOM" id="CLU_2520977_0_0_9"/>
<dbReference type="Pfam" id="PF00920">
    <property type="entry name" value="ILVD_EDD_N"/>
    <property type="match status" value="1"/>
</dbReference>
<dbReference type="InterPro" id="IPR000581">
    <property type="entry name" value="ILV_EDD_N"/>
</dbReference>
<evidence type="ECO:0000256" key="3">
    <source>
        <dbReference type="ARBA" id="ARBA00023014"/>
    </source>
</evidence>
<comment type="similarity">
    <text evidence="1">Belongs to the IlvD/Edd family.</text>
</comment>
<keyword evidence="2" id="KW-0479">Metal-binding</keyword>
<dbReference type="eggNOG" id="COG0129">
    <property type="taxonomic scope" value="Bacteria"/>
</dbReference>
<keyword evidence="4" id="KW-0456">Lyase</keyword>
<accession>C0CMF3</accession>
<keyword evidence="2" id="KW-0001">2Fe-2S</keyword>
<evidence type="ECO:0000259" key="6">
    <source>
        <dbReference type="Pfam" id="PF00920"/>
    </source>
</evidence>
<evidence type="ECO:0000256" key="4">
    <source>
        <dbReference type="ARBA" id="ARBA00023239"/>
    </source>
</evidence>
<reference evidence="7 8" key="1">
    <citation type="submission" date="2009-01" db="EMBL/GenBank/DDBJ databases">
        <authorList>
            <person name="Fulton L."/>
            <person name="Clifton S."/>
            <person name="Fulton B."/>
            <person name="Xu J."/>
            <person name="Minx P."/>
            <person name="Pepin K.H."/>
            <person name="Johnson M."/>
            <person name="Bhonagiri V."/>
            <person name="Nash W.E."/>
            <person name="Mardis E.R."/>
            <person name="Wilson R.K."/>
        </authorList>
    </citation>
    <scope>NUCLEOTIDE SEQUENCE [LARGE SCALE GENOMIC DNA]</scope>
    <source>
        <strain evidence="8">DSM 10507 / JCM 14656 / S5a33</strain>
    </source>
</reference>
<evidence type="ECO:0000256" key="5">
    <source>
        <dbReference type="ARBA" id="ARBA00023304"/>
    </source>
</evidence>
<dbReference type="SUPFAM" id="SSF143975">
    <property type="entry name" value="IlvD/EDD N-terminal domain-like"/>
    <property type="match status" value="1"/>
</dbReference>
<keyword evidence="5" id="KW-0100">Branched-chain amino acid biosynthesis</keyword>
<keyword evidence="5" id="KW-0028">Amino-acid biosynthesis</keyword>
<dbReference type="EMBL" id="ACBZ01000106">
    <property type="protein sequence ID" value="EEG49047.1"/>
    <property type="molecule type" value="Genomic_DNA"/>
</dbReference>
<sequence>MEKDRGFKSKYFNGQKAAHRRAVYKGCGYDPEDMNKPHIGIANTFSEASPGHAHFRPLVEAVKAGIWEAGEFLLNLVFLPPVET</sequence>
<keyword evidence="3" id="KW-0411">Iron-sulfur</keyword>
<evidence type="ECO:0000313" key="7">
    <source>
        <dbReference type="EMBL" id="EEG49047.1"/>
    </source>
</evidence>
<dbReference type="AlphaFoldDB" id="C0CMF3"/>
<evidence type="ECO:0000256" key="2">
    <source>
        <dbReference type="ARBA" id="ARBA00022714"/>
    </source>
</evidence>
<proteinExistence type="inferred from homology"/>
<dbReference type="PATRIC" id="fig|476272.21.peg.1466"/>
<gene>
    <name evidence="7" type="ORF">RUMHYD_02036</name>
</gene>
<reference evidence="7 8" key="2">
    <citation type="submission" date="2009-02" db="EMBL/GenBank/DDBJ databases">
        <title>Draft genome sequence of Blautia hydrogenotrophica DSM 10507 (Ruminococcus hydrogenotrophicus DSM 10507).</title>
        <authorList>
            <person name="Sudarsanam P."/>
            <person name="Ley R."/>
            <person name="Guruge J."/>
            <person name="Turnbaugh P.J."/>
            <person name="Mahowald M."/>
            <person name="Liep D."/>
            <person name="Gordon J."/>
        </authorList>
    </citation>
    <scope>NUCLEOTIDE SEQUENCE [LARGE SCALE GENOMIC DNA]</scope>
    <source>
        <strain evidence="8">DSM 10507 / JCM 14656 / S5a33</strain>
    </source>
</reference>
<name>C0CMF3_BLAHS</name>
<comment type="caution">
    <text evidence="7">The sequence shown here is derived from an EMBL/GenBank/DDBJ whole genome shotgun (WGS) entry which is preliminary data.</text>
</comment>
<keyword evidence="2" id="KW-0408">Iron</keyword>
<dbReference type="GO" id="GO:0051537">
    <property type="term" value="F:2 iron, 2 sulfur cluster binding"/>
    <property type="evidence" value="ECO:0007669"/>
    <property type="project" value="UniProtKB-KW"/>
</dbReference>
<protein>
    <recommendedName>
        <fullName evidence="6">Dihydroxy-acid/6-phosphogluconate dehydratase N-terminal domain-containing protein</fullName>
    </recommendedName>
</protein>
<keyword evidence="8" id="KW-1185">Reference proteome</keyword>
<dbReference type="GO" id="GO:0016829">
    <property type="term" value="F:lyase activity"/>
    <property type="evidence" value="ECO:0007669"/>
    <property type="project" value="UniProtKB-KW"/>
</dbReference>
<evidence type="ECO:0000313" key="8">
    <source>
        <dbReference type="Proteomes" id="UP000003100"/>
    </source>
</evidence>
<dbReference type="InterPro" id="IPR037237">
    <property type="entry name" value="IlvD/EDD_N"/>
</dbReference>
<organism evidence="7 8">
    <name type="scientific">Blautia hydrogenotrophica (strain DSM 10507 / JCM 14656 / S5a33)</name>
    <name type="common">Ruminococcus hydrogenotrophicus</name>
    <dbReference type="NCBI Taxonomy" id="476272"/>
    <lineage>
        <taxon>Bacteria</taxon>
        <taxon>Bacillati</taxon>
        <taxon>Bacillota</taxon>
        <taxon>Clostridia</taxon>
        <taxon>Lachnospirales</taxon>
        <taxon>Lachnospiraceae</taxon>
        <taxon>Blautia</taxon>
    </lineage>
</organism>
<dbReference type="GO" id="GO:0009082">
    <property type="term" value="P:branched-chain amino acid biosynthetic process"/>
    <property type="evidence" value="ECO:0007669"/>
    <property type="project" value="UniProtKB-KW"/>
</dbReference>
<feature type="domain" description="Dihydroxy-acid/6-phosphogluconate dehydratase N-terminal" evidence="6">
    <location>
        <begin position="36"/>
        <end position="72"/>
    </location>
</feature>
<evidence type="ECO:0000256" key="1">
    <source>
        <dbReference type="ARBA" id="ARBA00006486"/>
    </source>
</evidence>